<dbReference type="Proteomes" id="UP000233551">
    <property type="component" value="Unassembled WGS sequence"/>
</dbReference>
<organism evidence="1 2">
    <name type="scientific">Punica granatum</name>
    <name type="common">Pomegranate</name>
    <dbReference type="NCBI Taxonomy" id="22663"/>
    <lineage>
        <taxon>Eukaryota</taxon>
        <taxon>Viridiplantae</taxon>
        <taxon>Streptophyta</taxon>
        <taxon>Embryophyta</taxon>
        <taxon>Tracheophyta</taxon>
        <taxon>Spermatophyta</taxon>
        <taxon>Magnoliopsida</taxon>
        <taxon>eudicotyledons</taxon>
        <taxon>Gunneridae</taxon>
        <taxon>Pentapetalae</taxon>
        <taxon>rosids</taxon>
        <taxon>malvids</taxon>
        <taxon>Myrtales</taxon>
        <taxon>Lythraceae</taxon>
        <taxon>Punica</taxon>
    </lineage>
</organism>
<comment type="caution">
    <text evidence="1">The sequence shown here is derived from an EMBL/GenBank/DDBJ whole genome shotgun (WGS) entry which is preliminary data.</text>
</comment>
<dbReference type="EMBL" id="PGOL01000760">
    <property type="protein sequence ID" value="PKI65326.1"/>
    <property type="molecule type" value="Genomic_DNA"/>
</dbReference>
<sequence length="82" mass="9025">MNRTNDRFTFGTDTGRAYIMETPLFLSLSLYQLVVVLLGDLITDGPYFPILDSAGNPNRLNSVGRTSDYLPLGSPNSRVLVS</sequence>
<feature type="non-terminal residue" evidence="1">
    <location>
        <position position="82"/>
    </location>
</feature>
<reference evidence="1 2" key="1">
    <citation type="submission" date="2017-11" db="EMBL/GenBank/DDBJ databases">
        <title>De-novo sequencing of pomegranate (Punica granatum L.) genome.</title>
        <authorList>
            <person name="Akparov Z."/>
            <person name="Amiraslanov A."/>
            <person name="Hajiyeva S."/>
            <person name="Abbasov M."/>
            <person name="Kaur K."/>
            <person name="Hamwieh A."/>
            <person name="Solovyev V."/>
            <person name="Salamov A."/>
            <person name="Braich B."/>
            <person name="Kosarev P."/>
            <person name="Mahmoud A."/>
            <person name="Hajiyev E."/>
            <person name="Babayeva S."/>
            <person name="Izzatullayeva V."/>
            <person name="Mammadov A."/>
            <person name="Mammadov A."/>
            <person name="Sharifova S."/>
            <person name="Ojaghi J."/>
            <person name="Eynullazada K."/>
            <person name="Bayramov B."/>
            <person name="Abdulazimova A."/>
            <person name="Shahmuradov I."/>
        </authorList>
    </citation>
    <scope>NUCLEOTIDE SEQUENCE [LARGE SCALE GENOMIC DNA]</scope>
    <source>
        <strain evidence="2">cv. AG2017</strain>
        <tissue evidence="1">Leaf</tissue>
    </source>
</reference>
<dbReference type="AlphaFoldDB" id="A0A2I0KC38"/>
<keyword evidence="2" id="KW-1185">Reference proteome</keyword>
<gene>
    <name evidence="1" type="ORF">CRG98_014290</name>
</gene>
<evidence type="ECO:0000313" key="1">
    <source>
        <dbReference type="EMBL" id="PKI65326.1"/>
    </source>
</evidence>
<name>A0A2I0KC38_PUNGR</name>
<evidence type="ECO:0000313" key="2">
    <source>
        <dbReference type="Proteomes" id="UP000233551"/>
    </source>
</evidence>
<accession>A0A2I0KC38</accession>
<proteinExistence type="predicted"/>
<protein>
    <submittedName>
        <fullName evidence="1">Uncharacterized protein</fullName>
    </submittedName>
</protein>